<organism evidence="2 3">
    <name type="scientific">Vitrella brassicaformis (strain CCMP3155)</name>
    <dbReference type="NCBI Taxonomy" id="1169540"/>
    <lineage>
        <taxon>Eukaryota</taxon>
        <taxon>Sar</taxon>
        <taxon>Alveolata</taxon>
        <taxon>Colpodellida</taxon>
        <taxon>Vitrellaceae</taxon>
        <taxon>Vitrella</taxon>
    </lineage>
</organism>
<sequence>APIGTPAFEDRTLQAIVAGHQRLLDALVAFSSDSWDFAVQGANLLLRYCGSPRLLYWCRLLAPSPSLLATARAHDDAKMAAFERISRAGALPLSARRQVQLPIRLGGFGLVSTARVASAAYLGSVAATVGDVWDRFRGHSWMLGTEAALLALPWLAQAASARTDLLVSIPSAAVPPVSQFIARPHARLQQRLSEALAKQDFTVLLESFPVGSRERARLLACQGPLSSGWLSAIPGQSSGVNRKCLNSFAYRMATAVTLGLPFPLANLSSTCTCGAAIDALGDHFFLCHQATAERVFKHNTLLDVFKSILAEVGIPVVAEVPLRSLGITPPDSDPNSQRMDLFFTVDGEGILADVTVRHPCRPDNSTPHHRSVNRTNGRLPGGAVAASGEREKERKYGANCRQQGYTFIPLAAETFGC</sequence>
<accession>A0A0G4FSY1</accession>
<feature type="non-terminal residue" evidence="2">
    <location>
        <position position="1"/>
    </location>
</feature>
<proteinExistence type="predicted"/>
<name>A0A0G4FSY1_VITBC</name>
<keyword evidence="3" id="KW-1185">Reference proteome</keyword>
<gene>
    <name evidence="2" type="ORF">Vbra_143</name>
</gene>
<dbReference type="Proteomes" id="UP000041254">
    <property type="component" value="Unassembled WGS sequence"/>
</dbReference>
<dbReference type="InParanoid" id="A0A0G4FSY1"/>
<evidence type="ECO:0000313" key="2">
    <source>
        <dbReference type="EMBL" id="CEM17592.1"/>
    </source>
</evidence>
<feature type="region of interest" description="Disordered" evidence="1">
    <location>
        <begin position="360"/>
        <end position="390"/>
    </location>
</feature>
<dbReference type="OrthoDB" id="422033at2759"/>
<evidence type="ECO:0000256" key="1">
    <source>
        <dbReference type="SAM" id="MobiDB-lite"/>
    </source>
</evidence>
<dbReference type="AlphaFoldDB" id="A0A0G4FSY1"/>
<reference evidence="2 3" key="1">
    <citation type="submission" date="2014-11" db="EMBL/GenBank/DDBJ databases">
        <authorList>
            <person name="Zhu J."/>
            <person name="Qi W."/>
            <person name="Song R."/>
        </authorList>
    </citation>
    <scope>NUCLEOTIDE SEQUENCE [LARGE SCALE GENOMIC DNA]</scope>
</reference>
<dbReference type="PANTHER" id="PTHR48462">
    <property type="entry name" value="PROTEIN, PUTATIVE-RELATED"/>
    <property type="match status" value="1"/>
</dbReference>
<dbReference type="PANTHER" id="PTHR48462:SF1">
    <property type="entry name" value="PROTEIN, PUTATIVE-RELATED"/>
    <property type="match status" value="1"/>
</dbReference>
<protein>
    <submittedName>
        <fullName evidence="2">Uncharacterized protein</fullName>
    </submittedName>
</protein>
<evidence type="ECO:0000313" key="3">
    <source>
        <dbReference type="Proteomes" id="UP000041254"/>
    </source>
</evidence>
<dbReference type="VEuPathDB" id="CryptoDB:Vbra_143"/>
<dbReference type="EMBL" id="CDMY01000492">
    <property type="protein sequence ID" value="CEM17592.1"/>
    <property type="molecule type" value="Genomic_DNA"/>
</dbReference>